<keyword evidence="2" id="KW-0456">Lyase</keyword>
<dbReference type="InterPro" id="IPR036498">
    <property type="entry name" value="Nfu/NifU_N_sf"/>
</dbReference>
<name>A0A0A5GLF1_9BACI</name>
<dbReference type="PANTHER" id="PTHR12697:SF37">
    <property type="entry name" value="CONSERVED VIRULENCE FACTOR C"/>
    <property type="match status" value="1"/>
</dbReference>
<dbReference type="Pfam" id="PF08712">
    <property type="entry name" value="Nfu_N"/>
    <property type="match status" value="1"/>
</dbReference>
<dbReference type="Pfam" id="PF13769">
    <property type="entry name" value="Virulence_fact"/>
    <property type="match status" value="1"/>
</dbReference>
<dbReference type="GO" id="GO:0016491">
    <property type="term" value="F:oxidoreductase activity"/>
    <property type="evidence" value="ECO:0007669"/>
    <property type="project" value="TreeGrafter"/>
</dbReference>
<dbReference type="eggNOG" id="COG1413">
    <property type="taxonomic scope" value="Bacteria"/>
</dbReference>
<sequence length="383" mass="43660">MHITSIEPTPSPNSMKINLSESLEMGKTHNFKKEDDLTKAPLYVKELLHIEGVKSLYQVADFIALDRHPKYQWEEILPKARAVFGEESNEQSANHQAAPQQDTALGEVQVQIQMFRGIPMQIKLIEGETEERIALPAEFMNTAMEASKASDNIVKERQWVEHSPRYGELSDIGHDVREELIATYKEERLQHLLQNALNEESSSTTTETHRTYHTVTLEMLEQEDWKERYAALDRMNPTTDDFKVLEKALEDEKASVRRLATVLLGMIEDKAVLPYLYKALQDPSVTVRRTAGDTFSDLGFREAIPAMTEALKDKNKLVRWRAAMFLYEVGDDSAVPALQEAVFDSEFEVRMQAKMALRRIEGGEEAKGSVWNQMTQATQNDGK</sequence>
<proteinExistence type="predicted"/>
<evidence type="ECO:0000259" key="1">
    <source>
        <dbReference type="SMART" id="SM00932"/>
    </source>
</evidence>
<feature type="domain" description="Scaffold protein Nfu/NifU N-terminal" evidence="1">
    <location>
        <begin position="4"/>
        <end position="91"/>
    </location>
</feature>
<dbReference type="InterPro" id="IPR016024">
    <property type="entry name" value="ARM-type_fold"/>
</dbReference>
<dbReference type="OrthoDB" id="420201at2"/>
<dbReference type="GO" id="GO:0016829">
    <property type="term" value="F:lyase activity"/>
    <property type="evidence" value="ECO:0007669"/>
    <property type="project" value="UniProtKB-KW"/>
</dbReference>
<keyword evidence="3" id="KW-1185">Reference proteome</keyword>
<accession>A0A0A5GLF1</accession>
<dbReference type="AlphaFoldDB" id="A0A0A5GLF1"/>
<organism evidence="2 3">
    <name type="scientific">Pontibacillus halophilus JSM 076056 = DSM 19796</name>
    <dbReference type="NCBI Taxonomy" id="1385510"/>
    <lineage>
        <taxon>Bacteria</taxon>
        <taxon>Bacillati</taxon>
        <taxon>Bacillota</taxon>
        <taxon>Bacilli</taxon>
        <taxon>Bacillales</taxon>
        <taxon>Bacillaceae</taxon>
        <taxon>Pontibacillus</taxon>
    </lineage>
</organism>
<dbReference type="InterPro" id="IPR014824">
    <property type="entry name" value="Nfu/NifU_N"/>
</dbReference>
<dbReference type="PANTHER" id="PTHR12697">
    <property type="entry name" value="PBS LYASE HEAT-LIKE PROTEIN"/>
    <property type="match status" value="1"/>
</dbReference>
<dbReference type="Proteomes" id="UP000030528">
    <property type="component" value="Unassembled WGS sequence"/>
</dbReference>
<reference evidence="2 3" key="1">
    <citation type="submission" date="2013-08" db="EMBL/GenBank/DDBJ databases">
        <authorList>
            <person name="Huang J."/>
            <person name="Wang G."/>
        </authorList>
    </citation>
    <scope>NUCLEOTIDE SEQUENCE [LARGE SCALE GENOMIC DNA]</scope>
    <source>
        <strain evidence="2 3">JSM 076056</strain>
    </source>
</reference>
<dbReference type="SUPFAM" id="SSF110836">
    <property type="entry name" value="Hypothetical protein SAV1430"/>
    <property type="match status" value="1"/>
</dbReference>
<evidence type="ECO:0000313" key="2">
    <source>
        <dbReference type="EMBL" id="KGX91980.1"/>
    </source>
</evidence>
<comment type="caution">
    <text evidence="2">The sequence shown here is derived from an EMBL/GenBank/DDBJ whole genome shotgun (WGS) entry which is preliminary data.</text>
</comment>
<dbReference type="InterPro" id="IPR011989">
    <property type="entry name" value="ARM-like"/>
</dbReference>
<dbReference type="RefSeq" id="WP_026799360.1">
    <property type="nucleotide sequence ID" value="NZ_AULI01000002.1"/>
</dbReference>
<dbReference type="Pfam" id="PF13646">
    <property type="entry name" value="HEAT_2"/>
    <property type="match status" value="1"/>
</dbReference>
<protein>
    <submittedName>
        <fullName evidence="2">PBS lyase</fullName>
    </submittedName>
</protein>
<dbReference type="InterPro" id="IPR025989">
    <property type="entry name" value="Virulence_F_dom"/>
</dbReference>
<dbReference type="EMBL" id="AVPE01000008">
    <property type="protein sequence ID" value="KGX91980.1"/>
    <property type="molecule type" value="Genomic_DNA"/>
</dbReference>
<dbReference type="InterPro" id="IPR004155">
    <property type="entry name" value="PBS_lyase_HEAT"/>
</dbReference>
<dbReference type="Gene3D" id="3.30.1370.70">
    <property type="entry name" value="Scaffold protein Nfu/NifU, N-terminal domain"/>
    <property type="match status" value="1"/>
</dbReference>
<dbReference type="SMART" id="SM00567">
    <property type="entry name" value="EZ_HEAT"/>
    <property type="match status" value="4"/>
</dbReference>
<dbReference type="SMART" id="SM00932">
    <property type="entry name" value="Nfu_N"/>
    <property type="match status" value="1"/>
</dbReference>
<dbReference type="STRING" id="1385510.GCA_000425205_00574"/>
<dbReference type="SUPFAM" id="SSF48371">
    <property type="entry name" value="ARM repeat"/>
    <property type="match status" value="1"/>
</dbReference>
<evidence type="ECO:0000313" key="3">
    <source>
        <dbReference type="Proteomes" id="UP000030528"/>
    </source>
</evidence>
<dbReference type="Gene3D" id="1.25.10.10">
    <property type="entry name" value="Leucine-rich Repeat Variant"/>
    <property type="match status" value="1"/>
</dbReference>
<gene>
    <name evidence="2" type="ORF">N781_02810</name>
</gene>